<dbReference type="Pfam" id="PF02219">
    <property type="entry name" value="MTHFR"/>
    <property type="match status" value="1"/>
</dbReference>
<sequence>MKISRILSEKDFVISFEFFPPKKVENEKILFNTIEVLKGYNPDFVSVTYGAGGSTKDKTIDWTIKIKEQYNLNVMMHLTCVTSSRDDVDEILTVLQEHNIDNILALRGDIPKDQENIKADFKYAYQLVEYIKNKNFFSIGVAGYPEGHIESASLEKDIEFLKMKVDAGADFIITQLFFDNKYFFDFLDRAEKIGINVPILPGIMPVINLNQVKRFTEMCGATVPDSLIKKLENKSEEDMFKIGIEYAINQCKELIEANVKGLHFYTLNKYNATTNILEGLGYVPKSL</sequence>
<comment type="similarity">
    <text evidence="3 12">Belongs to the methylenetetrahydrofolate reductase family.</text>
</comment>
<dbReference type="RefSeq" id="WP_013007859.1">
    <property type="nucleotide sequence ID" value="NC_013939.1"/>
</dbReference>
<dbReference type="InterPro" id="IPR003171">
    <property type="entry name" value="Mehydrof_redctse-like"/>
</dbReference>
<dbReference type="Proteomes" id="UP000001520">
    <property type="component" value="Chromosome"/>
</dbReference>
<dbReference type="EMBL" id="AP011529">
    <property type="protein sequence ID" value="BAI80612.1"/>
    <property type="molecule type" value="Genomic_DNA"/>
</dbReference>
<evidence type="ECO:0000256" key="1">
    <source>
        <dbReference type="ARBA" id="ARBA00001974"/>
    </source>
</evidence>
<evidence type="ECO:0000256" key="9">
    <source>
        <dbReference type="ARBA" id="ARBA00023167"/>
    </source>
</evidence>
<dbReference type="NCBIfam" id="TIGR00676">
    <property type="entry name" value="fadh2"/>
    <property type="match status" value="1"/>
</dbReference>
<dbReference type="GO" id="GO:0009086">
    <property type="term" value="P:methionine biosynthetic process"/>
    <property type="evidence" value="ECO:0007669"/>
    <property type="project" value="UniProtKB-KW"/>
</dbReference>
<evidence type="ECO:0000256" key="12">
    <source>
        <dbReference type="RuleBase" id="RU003862"/>
    </source>
</evidence>
<comment type="catalytic activity">
    <reaction evidence="11">
        <text>(6S)-5-methyl-5,6,7,8-tetrahydrofolate + NAD(+) = (6R)-5,10-methylene-5,6,7,8-tetrahydrofolate + NADH + H(+)</text>
        <dbReference type="Rhea" id="RHEA:19821"/>
        <dbReference type="ChEBI" id="CHEBI:15378"/>
        <dbReference type="ChEBI" id="CHEBI:15636"/>
        <dbReference type="ChEBI" id="CHEBI:18608"/>
        <dbReference type="ChEBI" id="CHEBI:57540"/>
        <dbReference type="ChEBI" id="CHEBI:57945"/>
        <dbReference type="EC" id="1.5.1.54"/>
    </reaction>
    <physiologicalReaction direction="right-to-left" evidence="11">
        <dbReference type="Rhea" id="RHEA:19823"/>
    </physiologicalReaction>
</comment>
<name>D3PDD9_DEFDS</name>
<comment type="pathway">
    <text evidence="10">Amino-acid biosynthesis; L-methionine biosynthesis via de novo pathway.</text>
</comment>
<protein>
    <recommendedName>
        <fullName evidence="12">Methylenetetrahydrofolate reductase</fullName>
        <ecNumber evidence="12">1.5.1.54</ecNumber>
    </recommendedName>
</protein>
<dbReference type="UniPathway" id="UPA00193"/>
<evidence type="ECO:0000256" key="6">
    <source>
        <dbReference type="ARBA" id="ARBA00022827"/>
    </source>
</evidence>
<dbReference type="eggNOG" id="COG0685">
    <property type="taxonomic scope" value="Bacteria"/>
</dbReference>
<proteinExistence type="inferred from homology"/>
<gene>
    <name evidence="13" type="primary">metF</name>
    <name evidence="13" type="ordered locus">DEFDS_1143</name>
</gene>
<keyword evidence="7 12" id="KW-0560">Oxidoreductase</keyword>
<dbReference type="GO" id="GO:0106312">
    <property type="term" value="F:methylenetetrahydrofolate reductase (NADH) activity"/>
    <property type="evidence" value="ECO:0007669"/>
    <property type="project" value="UniProtKB-EC"/>
</dbReference>
<keyword evidence="8" id="KW-0520">NAD</keyword>
<dbReference type="Gene3D" id="3.20.20.220">
    <property type="match status" value="1"/>
</dbReference>
<dbReference type="InterPro" id="IPR029041">
    <property type="entry name" value="FAD-linked_oxidoreductase-like"/>
</dbReference>
<dbReference type="AlphaFoldDB" id="D3PDD9"/>
<keyword evidence="6 12" id="KW-0274">FAD</keyword>
<dbReference type="PANTHER" id="PTHR45754">
    <property type="entry name" value="METHYLENETETRAHYDROFOLATE REDUCTASE"/>
    <property type="match status" value="1"/>
</dbReference>
<dbReference type="OrthoDB" id="9812555at2"/>
<evidence type="ECO:0000256" key="4">
    <source>
        <dbReference type="ARBA" id="ARBA00022605"/>
    </source>
</evidence>
<dbReference type="STRING" id="639282.DEFDS_1143"/>
<evidence type="ECO:0000313" key="13">
    <source>
        <dbReference type="EMBL" id="BAI80612.1"/>
    </source>
</evidence>
<dbReference type="GO" id="GO:0005829">
    <property type="term" value="C:cytosol"/>
    <property type="evidence" value="ECO:0007669"/>
    <property type="project" value="InterPro"/>
</dbReference>
<dbReference type="EC" id="1.5.1.54" evidence="12"/>
<dbReference type="CDD" id="cd00537">
    <property type="entry name" value="MTHFR"/>
    <property type="match status" value="1"/>
</dbReference>
<evidence type="ECO:0000256" key="7">
    <source>
        <dbReference type="ARBA" id="ARBA00023002"/>
    </source>
</evidence>
<dbReference type="GO" id="GO:0035999">
    <property type="term" value="P:tetrahydrofolate interconversion"/>
    <property type="evidence" value="ECO:0007669"/>
    <property type="project" value="UniProtKB-UniPathway"/>
</dbReference>
<keyword evidence="4" id="KW-0028">Amino-acid biosynthesis</keyword>
<dbReference type="PANTHER" id="PTHR45754:SF3">
    <property type="entry name" value="METHYLENETETRAHYDROFOLATE REDUCTASE (NADPH)"/>
    <property type="match status" value="1"/>
</dbReference>
<evidence type="ECO:0000256" key="2">
    <source>
        <dbReference type="ARBA" id="ARBA00004777"/>
    </source>
</evidence>
<evidence type="ECO:0000256" key="10">
    <source>
        <dbReference type="ARBA" id="ARBA00034478"/>
    </source>
</evidence>
<dbReference type="KEGG" id="ddf:DEFDS_1143"/>
<evidence type="ECO:0000256" key="3">
    <source>
        <dbReference type="ARBA" id="ARBA00006743"/>
    </source>
</evidence>
<organism evidence="13 14">
    <name type="scientific">Deferribacter desulfuricans (strain DSM 14783 / JCM 11476 / NBRC 101012 / SSM1)</name>
    <dbReference type="NCBI Taxonomy" id="639282"/>
    <lineage>
        <taxon>Bacteria</taxon>
        <taxon>Pseudomonadati</taxon>
        <taxon>Deferribacterota</taxon>
        <taxon>Deferribacteres</taxon>
        <taxon>Deferribacterales</taxon>
        <taxon>Deferribacteraceae</taxon>
        <taxon>Deferribacter</taxon>
    </lineage>
</organism>
<evidence type="ECO:0000256" key="11">
    <source>
        <dbReference type="ARBA" id="ARBA00048628"/>
    </source>
</evidence>
<comment type="cofactor">
    <cofactor evidence="1 12">
        <name>FAD</name>
        <dbReference type="ChEBI" id="CHEBI:57692"/>
    </cofactor>
</comment>
<keyword evidence="14" id="KW-1185">Reference proteome</keyword>
<comment type="pathway">
    <text evidence="2 12">One-carbon metabolism; tetrahydrofolate interconversion.</text>
</comment>
<keyword evidence="5 12" id="KW-0285">Flavoprotein</keyword>
<evidence type="ECO:0000256" key="8">
    <source>
        <dbReference type="ARBA" id="ARBA00023027"/>
    </source>
</evidence>
<evidence type="ECO:0000256" key="5">
    <source>
        <dbReference type="ARBA" id="ARBA00022630"/>
    </source>
</evidence>
<dbReference type="SUPFAM" id="SSF51730">
    <property type="entry name" value="FAD-linked oxidoreductase"/>
    <property type="match status" value="1"/>
</dbReference>
<keyword evidence="9" id="KW-0486">Methionine biosynthesis</keyword>
<reference evidence="13 14" key="1">
    <citation type="journal article" date="2010" name="DNA Res.">
        <title>Bacterial lifestyle in a deep-sea hydrothermal vent chimney revealed by the genome sequence of the thermophilic bacterium Deferribacter desulfuricans SSM1.</title>
        <authorList>
            <person name="Takaki Y."/>
            <person name="Shimamura S."/>
            <person name="Nakagawa S."/>
            <person name="Fukuhara Y."/>
            <person name="Horikawa H."/>
            <person name="Ankai A."/>
            <person name="Harada T."/>
            <person name="Hosoyama A."/>
            <person name="Oguchi A."/>
            <person name="Fukui S."/>
            <person name="Fujita N."/>
            <person name="Takami H."/>
            <person name="Takai K."/>
        </authorList>
    </citation>
    <scope>NUCLEOTIDE SEQUENCE [LARGE SCALE GENOMIC DNA]</scope>
    <source>
        <strain evidence="14">DSM 14783 / JCM 11476 / NBRC 101012 / SSM1</strain>
    </source>
</reference>
<dbReference type="GO" id="GO:0071949">
    <property type="term" value="F:FAD binding"/>
    <property type="evidence" value="ECO:0007669"/>
    <property type="project" value="TreeGrafter"/>
</dbReference>
<dbReference type="InterPro" id="IPR004620">
    <property type="entry name" value="MTHF_reductase_bac"/>
</dbReference>
<accession>D3PDD9</accession>
<evidence type="ECO:0000313" key="14">
    <source>
        <dbReference type="Proteomes" id="UP000001520"/>
    </source>
</evidence>
<dbReference type="HOGENOM" id="CLU_025841_0_2_0"/>